<sequence length="107" mass="12689">MAKDITNKLERLEVFEEKFNIDLDGLYCESDENNNIFITGEVHLKEGNELDQDIQILAVCYDDKNRVIKKSEFIIYDNKFFGFEVLQISIYELSQLPNKIRIYPNYL</sequence>
<gene>
    <name evidence="1" type="ORF">DFR79_11430</name>
</gene>
<protein>
    <submittedName>
        <fullName evidence="1">Uncharacterized protein</fullName>
    </submittedName>
</protein>
<comment type="caution">
    <text evidence="1">The sequence shown here is derived from an EMBL/GenBank/DDBJ whole genome shotgun (WGS) entry which is preliminary data.</text>
</comment>
<reference evidence="1 2" key="1">
    <citation type="submission" date="2019-03" db="EMBL/GenBank/DDBJ databases">
        <title>Subsurface microbial communities from deep shales in Ohio and West Virginia, USA.</title>
        <authorList>
            <person name="Wrighton K."/>
        </authorList>
    </citation>
    <scope>NUCLEOTIDE SEQUENCE [LARGE SCALE GENOMIC DNA]</scope>
    <source>
        <strain evidence="1 2">MA284_T2</strain>
    </source>
</reference>
<proteinExistence type="predicted"/>
<evidence type="ECO:0000313" key="2">
    <source>
        <dbReference type="Proteomes" id="UP000295064"/>
    </source>
</evidence>
<organism evidence="1 2">
    <name type="scientific">Halanaerobium saccharolyticum</name>
    <dbReference type="NCBI Taxonomy" id="43595"/>
    <lineage>
        <taxon>Bacteria</taxon>
        <taxon>Bacillati</taxon>
        <taxon>Bacillota</taxon>
        <taxon>Clostridia</taxon>
        <taxon>Halanaerobiales</taxon>
        <taxon>Halanaerobiaceae</taxon>
        <taxon>Halanaerobium</taxon>
    </lineage>
</organism>
<dbReference type="RefSeq" id="WP_114489371.1">
    <property type="nucleotide sequence ID" value="NZ_SNWX01000014.1"/>
</dbReference>
<name>A0A4R6LMJ0_9FIRM</name>
<evidence type="ECO:0000313" key="1">
    <source>
        <dbReference type="EMBL" id="TDO86458.1"/>
    </source>
</evidence>
<accession>A0A4R6LMJ0</accession>
<dbReference type="EMBL" id="SNWX01000014">
    <property type="protein sequence ID" value="TDO86458.1"/>
    <property type="molecule type" value="Genomic_DNA"/>
</dbReference>
<dbReference type="AlphaFoldDB" id="A0A4R6LMJ0"/>
<dbReference type="Proteomes" id="UP000295064">
    <property type="component" value="Unassembled WGS sequence"/>
</dbReference>